<comment type="caution">
    <text evidence="1">The sequence shown here is derived from an EMBL/GenBank/DDBJ whole genome shotgun (WGS) entry which is preliminary data.</text>
</comment>
<reference evidence="2" key="1">
    <citation type="journal article" date="2019" name="Int. J. Syst. Evol. Microbiol.">
        <title>The Global Catalogue of Microorganisms (GCM) 10K type strain sequencing project: providing services to taxonomists for standard genome sequencing and annotation.</title>
        <authorList>
            <consortium name="The Broad Institute Genomics Platform"/>
            <consortium name="The Broad Institute Genome Sequencing Center for Infectious Disease"/>
            <person name="Wu L."/>
            <person name="Ma J."/>
        </authorList>
    </citation>
    <scope>NUCLEOTIDE SEQUENCE [LARGE SCALE GENOMIC DNA]</scope>
    <source>
        <strain evidence="2">JCM 17440</strain>
    </source>
</reference>
<sequence length="91" mass="9824">MTLPSGFADFDAAAPLDGPLIPARIDRPASRPLTLTVGGRGFALAPVDDTEFRFSGWSEQRTLQPERGGLTLRVRRGRAVADRHVPARSAL</sequence>
<proteinExistence type="predicted"/>
<name>A0ABP8C712_9ACTN</name>
<evidence type="ECO:0000313" key="2">
    <source>
        <dbReference type="Proteomes" id="UP001501710"/>
    </source>
</evidence>
<evidence type="ECO:0000313" key="1">
    <source>
        <dbReference type="EMBL" id="GAA4234433.1"/>
    </source>
</evidence>
<protein>
    <submittedName>
        <fullName evidence="1">Uncharacterized protein</fullName>
    </submittedName>
</protein>
<dbReference type="EMBL" id="BAABAS010000009">
    <property type="protein sequence ID" value="GAA4234433.1"/>
    <property type="molecule type" value="Genomic_DNA"/>
</dbReference>
<gene>
    <name evidence="1" type="ORF">GCM10022254_39270</name>
</gene>
<dbReference type="Proteomes" id="UP001501710">
    <property type="component" value="Unassembled WGS sequence"/>
</dbReference>
<accession>A0ABP8C712</accession>
<keyword evidence="2" id="KW-1185">Reference proteome</keyword>
<organism evidence="1 2">
    <name type="scientific">Actinomadura meridiana</name>
    <dbReference type="NCBI Taxonomy" id="559626"/>
    <lineage>
        <taxon>Bacteria</taxon>
        <taxon>Bacillati</taxon>
        <taxon>Actinomycetota</taxon>
        <taxon>Actinomycetes</taxon>
        <taxon>Streptosporangiales</taxon>
        <taxon>Thermomonosporaceae</taxon>
        <taxon>Actinomadura</taxon>
    </lineage>
</organism>